<dbReference type="GO" id="GO:0005615">
    <property type="term" value="C:extracellular space"/>
    <property type="evidence" value="ECO:0007669"/>
    <property type="project" value="TreeGrafter"/>
</dbReference>
<dbReference type="GO" id="GO:0004181">
    <property type="term" value="F:metallocarboxypeptidase activity"/>
    <property type="evidence" value="ECO:0007669"/>
    <property type="project" value="InterPro"/>
</dbReference>
<dbReference type="GO" id="GO:0016485">
    <property type="term" value="P:protein processing"/>
    <property type="evidence" value="ECO:0007669"/>
    <property type="project" value="TreeGrafter"/>
</dbReference>
<evidence type="ECO:0000256" key="2">
    <source>
        <dbReference type="ARBA" id="ARBA00005988"/>
    </source>
</evidence>
<reference evidence="13" key="1">
    <citation type="submission" date="2017-02" db="UniProtKB">
        <authorList>
            <consortium name="WormBaseParasite"/>
        </authorList>
    </citation>
    <scope>IDENTIFICATION</scope>
</reference>
<dbReference type="CDD" id="cd11308">
    <property type="entry name" value="Peptidase_M14NE-CP-C_like"/>
    <property type="match status" value="1"/>
</dbReference>
<proteinExistence type="inferred from homology"/>
<dbReference type="PROSITE" id="PS52035">
    <property type="entry name" value="PEPTIDASE_M14"/>
    <property type="match status" value="1"/>
</dbReference>
<dbReference type="Pfam" id="PF13620">
    <property type="entry name" value="CarboxypepD_reg"/>
    <property type="match status" value="1"/>
</dbReference>
<evidence type="ECO:0000313" key="13">
    <source>
        <dbReference type="WBParaSite" id="EEL_0000554901-mRNA-1"/>
    </source>
</evidence>
<feature type="signal peptide" evidence="10">
    <location>
        <begin position="1"/>
        <end position="21"/>
    </location>
</feature>
<keyword evidence="6" id="KW-0378">Hydrolase</keyword>
<keyword evidence="7" id="KW-0862">Zinc</keyword>
<evidence type="ECO:0000256" key="9">
    <source>
        <dbReference type="PROSITE-ProRule" id="PRU01379"/>
    </source>
</evidence>
<dbReference type="AlphaFoldDB" id="A0A0R3RU60"/>
<dbReference type="Proteomes" id="UP000050640">
    <property type="component" value="Unplaced"/>
</dbReference>
<dbReference type="Gene3D" id="2.60.40.1120">
    <property type="entry name" value="Carboxypeptidase-like, regulatory domain"/>
    <property type="match status" value="1"/>
</dbReference>
<accession>A0A0R3RU60</accession>
<dbReference type="FunFam" id="3.40.630.10:FF:000020">
    <property type="entry name" value="Carboxypeptidase D"/>
    <property type="match status" value="1"/>
</dbReference>
<dbReference type="CDD" id="cd03858">
    <property type="entry name" value="M14_CP_N-E_like"/>
    <property type="match status" value="1"/>
</dbReference>
<evidence type="ECO:0000256" key="8">
    <source>
        <dbReference type="ARBA" id="ARBA00023180"/>
    </source>
</evidence>
<feature type="active site" description="Proton donor/acceptor" evidence="9">
    <location>
        <position position="346"/>
    </location>
</feature>
<keyword evidence="10" id="KW-0732">Signal</keyword>
<comment type="cofactor">
    <cofactor evidence="1">
        <name>Zn(2+)</name>
        <dbReference type="ChEBI" id="CHEBI:29105"/>
    </cofactor>
</comment>
<keyword evidence="4" id="KW-0645">Protease</keyword>
<dbReference type="SMART" id="SM00631">
    <property type="entry name" value="Zn_pept"/>
    <property type="match status" value="1"/>
</dbReference>
<evidence type="ECO:0000256" key="7">
    <source>
        <dbReference type="ARBA" id="ARBA00022833"/>
    </source>
</evidence>
<dbReference type="WBParaSite" id="EEL_0000554901-mRNA-1">
    <property type="protein sequence ID" value="EEL_0000554901-mRNA-1"/>
    <property type="gene ID" value="EEL_0000554901"/>
</dbReference>
<feature type="domain" description="Peptidase M14" evidence="11">
    <location>
        <begin position="79"/>
        <end position="376"/>
    </location>
</feature>
<dbReference type="InterPro" id="IPR008969">
    <property type="entry name" value="CarboxyPept-like_regulatory"/>
</dbReference>
<sequence length="528" mass="60414">MAFWIISWTIIWLFSITLSSAINWDAEIVATPEELNLSHHGPLWTYFGNEVENISIFHSREYLQKRVGKFKDVDPERIFNHNYLSMTAWLKEYATKYPDITWLYSIGESVKNKKLWVLAISRSPRIHKLGVPEMKYVANMHGNEVVGREAMLYLIAILCENYGKNKYLTNLVDNVRIHIMPSINPDGYEWGNEGDRSGYAGRSNYHGVDLNRNFPARFPSHRETSGGVFVEKETMAAMKWFRQYPFVLSANFHGGSLVANYPYDDSTTGNDNVYSPTVDDRLFVALAYSYARAHPNMWKTGRRCGLNVNGDFFLNGITNGALWYHVAGGMQDWQYENTNCLEITIEMGCYKFPRKSMLPKLWDEHKYSLFAYMEYANRGFVLDQDGYPIKNAILSINQGQGKNITTTDEGEFWRILLPGIYTVLVSHQKYLPQSFNVIVDEGPAKLVNVTLAQQLCRENIDGIRVRGEGTVRIAVFGVDSLGKSVVQKLANATCLPEDLFVRIFRQSTVHLLPSLSAEHVFYLKVSFV</sequence>
<organism evidence="12 13">
    <name type="scientific">Elaeophora elaphi</name>
    <dbReference type="NCBI Taxonomy" id="1147741"/>
    <lineage>
        <taxon>Eukaryota</taxon>
        <taxon>Metazoa</taxon>
        <taxon>Ecdysozoa</taxon>
        <taxon>Nematoda</taxon>
        <taxon>Chromadorea</taxon>
        <taxon>Rhabditida</taxon>
        <taxon>Spirurina</taxon>
        <taxon>Spiruromorpha</taxon>
        <taxon>Filarioidea</taxon>
        <taxon>Onchocercidae</taxon>
        <taxon>Elaeophora</taxon>
    </lineage>
</organism>
<dbReference type="InterPro" id="IPR057247">
    <property type="entry name" value="CARBOXYPEPT_ZN_2"/>
</dbReference>
<keyword evidence="3" id="KW-0121">Carboxypeptidase</keyword>
<dbReference type="PANTHER" id="PTHR11532">
    <property type="entry name" value="PROTEASE M14 CARBOXYPEPTIDASE"/>
    <property type="match status" value="1"/>
</dbReference>
<dbReference type="SUPFAM" id="SSF53187">
    <property type="entry name" value="Zn-dependent exopeptidases"/>
    <property type="match status" value="1"/>
</dbReference>
<feature type="chain" id="PRO_5006447782" evidence="10">
    <location>
        <begin position="22"/>
        <end position="528"/>
    </location>
</feature>
<keyword evidence="5" id="KW-0479">Metal-binding</keyword>
<evidence type="ECO:0000256" key="3">
    <source>
        <dbReference type="ARBA" id="ARBA00022645"/>
    </source>
</evidence>
<dbReference type="STRING" id="1147741.A0A0R3RU60"/>
<evidence type="ECO:0000256" key="10">
    <source>
        <dbReference type="SAM" id="SignalP"/>
    </source>
</evidence>
<dbReference type="GO" id="GO:0008270">
    <property type="term" value="F:zinc ion binding"/>
    <property type="evidence" value="ECO:0007669"/>
    <property type="project" value="InterPro"/>
</dbReference>
<dbReference type="PRINTS" id="PR00765">
    <property type="entry name" value="CRBOXYPTASEA"/>
</dbReference>
<dbReference type="Gene3D" id="3.40.630.10">
    <property type="entry name" value="Zn peptidases"/>
    <property type="match status" value="1"/>
</dbReference>
<keyword evidence="8" id="KW-0325">Glycoprotein</keyword>
<evidence type="ECO:0000256" key="5">
    <source>
        <dbReference type="ARBA" id="ARBA00022723"/>
    </source>
</evidence>
<keyword evidence="12" id="KW-1185">Reference proteome</keyword>
<comment type="similarity">
    <text evidence="2 9">Belongs to the peptidase M14 family.</text>
</comment>
<dbReference type="InterPro" id="IPR057246">
    <property type="entry name" value="CARBOXYPEPT_ZN_1"/>
</dbReference>
<dbReference type="InterPro" id="IPR000834">
    <property type="entry name" value="Peptidase_M14"/>
</dbReference>
<evidence type="ECO:0000259" key="11">
    <source>
        <dbReference type="PROSITE" id="PS52035"/>
    </source>
</evidence>
<evidence type="ECO:0000256" key="4">
    <source>
        <dbReference type="ARBA" id="ARBA00022670"/>
    </source>
</evidence>
<evidence type="ECO:0000256" key="6">
    <source>
        <dbReference type="ARBA" id="ARBA00022801"/>
    </source>
</evidence>
<dbReference type="Pfam" id="PF00246">
    <property type="entry name" value="Peptidase_M14"/>
    <property type="match status" value="1"/>
</dbReference>
<protein>
    <submittedName>
        <fullName evidence="13">Peptidase_M14 domain-containing protein</fullName>
    </submittedName>
</protein>
<dbReference type="GO" id="GO:0006518">
    <property type="term" value="P:peptide metabolic process"/>
    <property type="evidence" value="ECO:0007669"/>
    <property type="project" value="TreeGrafter"/>
</dbReference>
<evidence type="ECO:0000256" key="1">
    <source>
        <dbReference type="ARBA" id="ARBA00001947"/>
    </source>
</evidence>
<dbReference type="InterPro" id="IPR050753">
    <property type="entry name" value="Peptidase_M14_domain"/>
</dbReference>
<name>A0A0R3RU60_9BILA</name>
<dbReference type="PROSITE" id="PS00133">
    <property type="entry name" value="CARBOXYPEPT_ZN_2"/>
    <property type="match status" value="1"/>
</dbReference>
<evidence type="ECO:0000313" key="12">
    <source>
        <dbReference type="Proteomes" id="UP000050640"/>
    </source>
</evidence>
<dbReference type="PROSITE" id="PS00132">
    <property type="entry name" value="CARBOXYPEPT_ZN_1"/>
    <property type="match status" value="1"/>
</dbReference>
<dbReference type="PANTHER" id="PTHR11532:SF62">
    <property type="entry name" value="CARBOXYPEPTIDASE D"/>
    <property type="match status" value="1"/>
</dbReference>
<dbReference type="SUPFAM" id="SSF49464">
    <property type="entry name" value="Carboxypeptidase regulatory domain-like"/>
    <property type="match status" value="1"/>
</dbReference>